<dbReference type="SUPFAM" id="SSF52266">
    <property type="entry name" value="SGNH hydrolase"/>
    <property type="match status" value="1"/>
</dbReference>
<evidence type="ECO:0000256" key="47">
    <source>
        <dbReference type="SAM" id="Phobius"/>
    </source>
</evidence>
<comment type="catalytic activity">
    <reaction evidence="34">
        <text>1-hexadecanoyl-2-(9Z,12Z-octadecadienoyl)-sn-glycero-3-phosphocholine + H2O = 2-(9Z,12Z-octadecadienoyl)-sn-glycero-3-phosphocholine + hexadecanoate + H(+)</text>
        <dbReference type="Rhea" id="RHEA:40971"/>
        <dbReference type="ChEBI" id="CHEBI:7896"/>
        <dbReference type="ChEBI" id="CHEBI:15377"/>
        <dbReference type="ChEBI" id="CHEBI:15378"/>
        <dbReference type="ChEBI" id="CHEBI:73002"/>
        <dbReference type="ChEBI" id="CHEBI:76084"/>
    </reaction>
    <physiologicalReaction direction="left-to-right" evidence="34">
        <dbReference type="Rhea" id="RHEA:40972"/>
    </physiologicalReaction>
</comment>
<sequence>MSTLKFIVLLIVIMVSSVKGLSEGEVASAVEELGKNETFMKLLERFLIEPSISLIENFPCEELQQVRSLESTEEYEYEKQLNDFKIQVDETFEKEFNKVRIDLNDTSVVKRDNGTLKNKTSTAKSVHELRPSDINVIAALGDSLTAGRAVGSRQLTSILHDFRGLSWSIGGDETFLTFQSLPNILKNYNPDIYGYSTGVDNIDSKLNFAISGDLSFNILSQAERLVMAMKTNRNIDFDNDWKLITVFIGANDLCKRCHVETSPESYIRNLKATLDILYSIPRTLVNLVEIMNVDQLRQLKKDPMCMMVQKLVCDCISFPQSEEDFNHLQNTREEFQKKTEELLMSGVYETRDDAAVVLQPFFRDVTIPLLDNGDMDMTYFAIDCFHMSKKGQSVMGINLWNNMLEPVNNKTTKSDWTKAFQLKCPTKESPFFYTHRNSGLRHRQSFVHKADENVTNTVLEKTLNQKTEMVSADDTSFLQNISIFVSSAIGMVILGVAVIIYKYNRKRAEIRCSLGYQEI</sequence>
<comment type="catalytic activity">
    <reaction evidence="44">
        <text>1,2-dihexadecanoyl-sn-glycero-3-phosphocholine + 2 H2O = sn-glycerol 3-phosphocholine + 2 hexadecanoate + 2 H(+)</text>
        <dbReference type="Rhea" id="RHEA:40975"/>
        <dbReference type="ChEBI" id="CHEBI:7896"/>
        <dbReference type="ChEBI" id="CHEBI:15377"/>
        <dbReference type="ChEBI" id="CHEBI:15378"/>
        <dbReference type="ChEBI" id="CHEBI:16870"/>
        <dbReference type="ChEBI" id="CHEBI:72999"/>
    </reaction>
    <physiologicalReaction direction="left-to-right" evidence="44">
        <dbReference type="Rhea" id="RHEA:40976"/>
    </physiologicalReaction>
</comment>
<dbReference type="PANTHER" id="PTHR21325:SF31">
    <property type="entry name" value="GH22081P-RELATED"/>
    <property type="match status" value="1"/>
</dbReference>
<comment type="catalytic activity">
    <reaction evidence="31">
        <text>a 1-O-alkyl-2-acyl-sn-glycero-3-phosphocholine + H2O = a 1-O-alkyl-sn-glycero-3-phosphocholine + a fatty acid + H(+)</text>
        <dbReference type="Rhea" id="RHEA:36231"/>
        <dbReference type="ChEBI" id="CHEBI:15377"/>
        <dbReference type="ChEBI" id="CHEBI:15378"/>
        <dbReference type="ChEBI" id="CHEBI:28868"/>
        <dbReference type="ChEBI" id="CHEBI:30909"/>
        <dbReference type="ChEBI" id="CHEBI:36702"/>
        <dbReference type="EC" id="3.1.1.4"/>
    </reaction>
    <physiologicalReaction direction="left-to-right" evidence="31">
        <dbReference type="Rhea" id="RHEA:36232"/>
    </physiologicalReaction>
</comment>
<dbReference type="GO" id="GO:0004622">
    <property type="term" value="F:phosphatidylcholine lysophospholipase activity"/>
    <property type="evidence" value="ECO:0007669"/>
    <property type="project" value="UniProtKB-EC"/>
</dbReference>
<dbReference type="InterPro" id="IPR035547">
    <property type="entry name" value="Phospholipase_B"/>
</dbReference>
<organism evidence="49 50">
    <name type="scientific">Biomphalaria glabrata</name>
    <name type="common">Bloodfluke planorb</name>
    <name type="synonym">Freshwater snail</name>
    <dbReference type="NCBI Taxonomy" id="6526"/>
    <lineage>
        <taxon>Eukaryota</taxon>
        <taxon>Metazoa</taxon>
        <taxon>Spiralia</taxon>
        <taxon>Lophotrochozoa</taxon>
        <taxon>Mollusca</taxon>
        <taxon>Gastropoda</taxon>
        <taxon>Heterobranchia</taxon>
        <taxon>Euthyneura</taxon>
        <taxon>Panpulmonata</taxon>
        <taxon>Hygrophila</taxon>
        <taxon>Lymnaeoidea</taxon>
        <taxon>Planorbidae</taxon>
        <taxon>Biomphalaria</taxon>
    </lineage>
</organism>
<feature type="chain" id="PRO_5040953832" description="Phospholipase B1, membrane-associated" evidence="48">
    <location>
        <begin position="21"/>
        <end position="519"/>
    </location>
</feature>
<feature type="signal peptide" evidence="48">
    <location>
        <begin position="1"/>
        <end position="20"/>
    </location>
</feature>
<evidence type="ECO:0000256" key="10">
    <source>
        <dbReference type="ARBA" id="ARBA00022737"/>
    </source>
</evidence>
<evidence type="ECO:0000256" key="31">
    <source>
        <dbReference type="ARBA" id="ARBA00048049"/>
    </source>
</evidence>
<comment type="catalytic activity">
    <reaction evidence="26">
        <text>1,3-dihexadecanoyl-2-(9Z-octadecenoyl)glycerol + H2O = 1-hexadecanoyl-2-(9Z-octadecenoyl)-glycerol + hexadecanoate + H(+)</text>
        <dbReference type="Rhea" id="RHEA:40979"/>
        <dbReference type="ChEBI" id="CHEBI:7896"/>
        <dbReference type="ChEBI" id="CHEBI:15377"/>
        <dbReference type="ChEBI" id="CHEBI:15378"/>
        <dbReference type="ChEBI" id="CHEBI:75585"/>
        <dbReference type="ChEBI" id="CHEBI:75688"/>
    </reaction>
    <physiologicalReaction direction="left-to-right" evidence="26">
        <dbReference type="Rhea" id="RHEA:40980"/>
    </physiologicalReaction>
</comment>
<dbReference type="PROSITE" id="PS01098">
    <property type="entry name" value="LIPASE_GDSL_SER"/>
    <property type="match status" value="1"/>
</dbReference>
<comment type="catalytic activity">
    <reaction evidence="30">
        <text>1-hexadecanoyl-2-(9Z-octadecenoyl)-sn-glycero-3-phospho-(1'-sn-glycerol) + H2O = 1-hexadecanoyl-sn-glycero-3-phospho-(1'-sn-glycerol) + (9Z)-octadecenoate + H(+)</text>
        <dbReference type="Rhea" id="RHEA:40919"/>
        <dbReference type="ChEBI" id="CHEBI:15377"/>
        <dbReference type="ChEBI" id="CHEBI:15378"/>
        <dbReference type="ChEBI" id="CHEBI:30823"/>
        <dbReference type="ChEBI" id="CHEBI:72841"/>
        <dbReference type="ChEBI" id="CHEBI:75158"/>
    </reaction>
    <physiologicalReaction direction="left-to-right" evidence="30">
        <dbReference type="Rhea" id="RHEA:40920"/>
    </physiologicalReaction>
</comment>
<comment type="catalytic activity">
    <reaction evidence="46">
        <text>2-(9Z-octadecenoyl)-glycerol + H2O = glycerol + (9Z)-octadecenoate + H(+)</text>
        <dbReference type="Rhea" id="RHEA:38491"/>
        <dbReference type="ChEBI" id="CHEBI:15377"/>
        <dbReference type="ChEBI" id="CHEBI:15378"/>
        <dbReference type="ChEBI" id="CHEBI:17754"/>
        <dbReference type="ChEBI" id="CHEBI:30823"/>
        <dbReference type="ChEBI" id="CHEBI:73990"/>
    </reaction>
    <physiologicalReaction direction="left-to-right" evidence="46">
        <dbReference type="Rhea" id="RHEA:38492"/>
    </physiologicalReaction>
</comment>
<comment type="catalytic activity">
    <reaction evidence="38">
        <text>1-hexadecanoyl-2-(9Z-octadecenoyl)-sn-glycero-3-phosphoethanolamine + H2O = 1-hexadecanoyl-sn-glycero-3-phosphoethanolamine + (9Z)-octadecenoate + H(+)</text>
        <dbReference type="Rhea" id="RHEA:40911"/>
        <dbReference type="ChEBI" id="CHEBI:15377"/>
        <dbReference type="ChEBI" id="CHEBI:15378"/>
        <dbReference type="ChEBI" id="CHEBI:30823"/>
        <dbReference type="ChEBI" id="CHEBI:73004"/>
        <dbReference type="ChEBI" id="CHEBI:73007"/>
    </reaction>
    <physiologicalReaction direction="left-to-right" evidence="38">
        <dbReference type="Rhea" id="RHEA:40912"/>
    </physiologicalReaction>
</comment>
<evidence type="ECO:0000256" key="48">
    <source>
        <dbReference type="SAM" id="SignalP"/>
    </source>
</evidence>
<evidence type="ECO:0000256" key="29">
    <source>
        <dbReference type="ARBA" id="ARBA00048011"/>
    </source>
</evidence>
<dbReference type="RefSeq" id="XP_055881149.1">
    <property type="nucleotide sequence ID" value="XM_056025174.1"/>
</dbReference>
<evidence type="ECO:0000256" key="46">
    <source>
        <dbReference type="ARBA" id="ARBA00049461"/>
    </source>
</evidence>
<dbReference type="FunFam" id="3.40.50.1110:FF:000005">
    <property type="entry name" value="Phospholipase B1"/>
    <property type="match status" value="1"/>
</dbReference>
<evidence type="ECO:0000256" key="23">
    <source>
        <dbReference type="ARBA" id="ARBA00033022"/>
    </source>
</evidence>
<evidence type="ECO:0000256" key="42">
    <source>
        <dbReference type="ARBA" id="ARBA00048872"/>
    </source>
</evidence>
<evidence type="ECO:0000256" key="1">
    <source>
        <dbReference type="ARBA" id="ARBA00004247"/>
    </source>
</evidence>
<feature type="transmembrane region" description="Helical" evidence="47">
    <location>
        <begin position="481"/>
        <end position="501"/>
    </location>
</feature>
<evidence type="ECO:0000256" key="14">
    <source>
        <dbReference type="ARBA" id="ARBA00023136"/>
    </source>
</evidence>
<comment type="catalytic activity">
    <reaction evidence="39">
        <text>1-hexadecanoyl-sn-glycero-3-phosphocholine + H2O = sn-glycerol 3-phosphocholine + hexadecanoate + H(+)</text>
        <dbReference type="Rhea" id="RHEA:40435"/>
        <dbReference type="ChEBI" id="CHEBI:7896"/>
        <dbReference type="ChEBI" id="CHEBI:15377"/>
        <dbReference type="ChEBI" id="CHEBI:15378"/>
        <dbReference type="ChEBI" id="CHEBI:16870"/>
        <dbReference type="ChEBI" id="CHEBI:72998"/>
    </reaction>
    <physiologicalReaction direction="left-to-right" evidence="39">
        <dbReference type="Rhea" id="RHEA:40436"/>
    </physiologicalReaction>
</comment>
<comment type="catalytic activity">
    <reaction evidence="27">
        <text>1-(9Z-octadecenoyl)-glycerol + H2O = glycerol + (9Z)-octadecenoate + H(+)</text>
        <dbReference type="Rhea" id="RHEA:38487"/>
        <dbReference type="ChEBI" id="CHEBI:15377"/>
        <dbReference type="ChEBI" id="CHEBI:15378"/>
        <dbReference type="ChEBI" id="CHEBI:17754"/>
        <dbReference type="ChEBI" id="CHEBI:30823"/>
        <dbReference type="ChEBI" id="CHEBI:75342"/>
    </reaction>
    <physiologicalReaction direction="left-to-right" evidence="27">
        <dbReference type="Rhea" id="RHEA:38488"/>
    </physiologicalReaction>
</comment>
<comment type="catalytic activity">
    <reaction evidence="37">
        <text>a 1-acyl-sn-glycero-3-phosphocholine + H2O = sn-glycerol 3-phosphocholine + a fatty acid + H(+)</text>
        <dbReference type="Rhea" id="RHEA:15177"/>
        <dbReference type="ChEBI" id="CHEBI:15377"/>
        <dbReference type="ChEBI" id="CHEBI:15378"/>
        <dbReference type="ChEBI" id="CHEBI:16870"/>
        <dbReference type="ChEBI" id="CHEBI:28868"/>
        <dbReference type="ChEBI" id="CHEBI:58168"/>
        <dbReference type="EC" id="3.1.1.5"/>
    </reaction>
    <physiologicalReaction direction="left-to-right" evidence="37">
        <dbReference type="Rhea" id="RHEA:15178"/>
    </physiologicalReaction>
</comment>
<evidence type="ECO:0000256" key="9">
    <source>
        <dbReference type="ARBA" id="ARBA00022729"/>
    </source>
</evidence>
<comment type="catalytic activity">
    <reaction evidence="33">
        <text>1,2-dihexadecanoyl-sn-glycero-3-phosphocholine + H2O = 1-hexadecanoyl-sn-glycero-3-phosphocholine + hexadecanoate + H(+)</text>
        <dbReference type="Rhea" id="RHEA:41223"/>
        <dbReference type="ChEBI" id="CHEBI:7896"/>
        <dbReference type="ChEBI" id="CHEBI:15377"/>
        <dbReference type="ChEBI" id="CHEBI:15378"/>
        <dbReference type="ChEBI" id="CHEBI:72998"/>
        <dbReference type="ChEBI" id="CHEBI:72999"/>
    </reaction>
    <physiologicalReaction direction="left-to-right" evidence="33">
        <dbReference type="Rhea" id="RHEA:41224"/>
    </physiologicalReaction>
</comment>
<comment type="catalytic activity">
    <reaction evidence="45">
        <text>1,3-di-(9Z-octadecenoyl)-glycerol + H2O = 1-(9Z-octadecenoyl)-glycerol + (9Z)-octadecenoate + H(+)</text>
        <dbReference type="Rhea" id="RHEA:39939"/>
        <dbReference type="ChEBI" id="CHEBI:15377"/>
        <dbReference type="ChEBI" id="CHEBI:15378"/>
        <dbReference type="ChEBI" id="CHEBI:30823"/>
        <dbReference type="ChEBI" id="CHEBI:75342"/>
        <dbReference type="ChEBI" id="CHEBI:75735"/>
    </reaction>
    <physiologicalReaction direction="left-to-right" evidence="45">
        <dbReference type="Rhea" id="RHEA:39940"/>
    </physiologicalReaction>
</comment>
<dbReference type="Gene3D" id="3.40.50.1110">
    <property type="entry name" value="SGNH hydrolase"/>
    <property type="match status" value="1"/>
</dbReference>
<dbReference type="GO" id="GO:0006644">
    <property type="term" value="P:phospholipid metabolic process"/>
    <property type="evidence" value="ECO:0007669"/>
    <property type="project" value="TreeGrafter"/>
</dbReference>
<evidence type="ECO:0000313" key="50">
    <source>
        <dbReference type="RefSeq" id="XP_055881149.1"/>
    </source>
</evidence>
<evidence type="ECO:0000256" key="15">
    <source>
        <dbReference type="ARBA" id="ARBA00023180"/>
    </source>
</evidence>
<dbReference type="PANTHER" id="PTHR21325">
    <property type="entry name" value="PHOSPHOLIPASE B, PLB1"/>
    <property type="match status" value="1"/>
</dbReference>
<dbReference type="InterPro" id="IPR036514">
    <property type="entry name" value="SGNH_hydro_sf"/>
</dbReference>
<evidence type="ECO:0000256" key="21">
    <source>
        <dbReference type="ARBA" id="ARBA00031182"/>
    </source>
</evidence>
<reference evidence="50" key="1">
    <citation type="submission" date="2025-08" db="UniProtKB">
        <authorList>
            <consortium name="RefSeq"/>
        </authorList>
    </citation>
    <scope>IDENTIFICATION</scope>
</reference>
<dbReference type="GO" id="GO:0004623">
    <property type="term" value="F:phospholipase A2 activity"/>
    <property type="evidence" value="ECO:0007669"/>
    <property type="project" value="UniProtKB-EC"/>
</dbReference>
<evidence type="ECO:0000256" key="7">
    <source>
        <dbReference type="ARBA" id="ARBA00022475"/>
    </source>
</evidence>
<dbReference type="InterPro" id="IPR008265">
    <property type="entry name" value="Lipase_GDSL_AS"/>
</dbReference>
<evidence type="ECO:0000256" key="43">
    <source>
        <dbReference type="ARBA" id="ARBA00048939"/>
    </source>
</evidence>
<dbReference type="EC" id="3.1.1.4" evidence="4"/>
<dbReference type="AlphaFoldDB" id="A0A9W3A1U4"/>
<name>A0A9W3A1U4_BIOGL</name>
<accession>A0A9W3A1U4</accession>
<evidence type="ECO:0000256" key="44">
    <source>
        <dbReference type="ARBA" id="ARBA00049363"/>
    </source>
</evidence>
<comment type="catalytic activity">
    <reaction evidence="18">
        <text>1-hexadecanoyl-2-(9Z,12Z-octadecadienoyl)-sn-glycero-3-phosphocholine + H2O = (9Z,12Z)-octadecadienoate + 1-hexadecanoyl-sn-glycero-3-phosphocholine + H(+)</text>
        <dbReference type="Rhea" id="RHEA:40811"/>
        <dbReference type="ChEBI" id="CHEBI:15377"/>
        <dbReference type="ChEBI" id="CHEBI:15378"/>
        <dbReference type="ChEBI" id="CHEBI:30245"/>
        <dbReference type="ChEBI" id="CHEBI:72998"/>
        <dbReference type="ChEBI" id="CHEBI:73002"/>
    </reaction>
    <physiologicalReaction direction="left-to-right" evidence="18">
        <dbReference type="Rhea" id="RHEA:40812"/>
    </physiologicalReaction>
</comment>
<comment type="catalytic activity">
    <reaction evidence="19">
        <text>a 1,2-diacyl-sn-glycero-3-phosphocholine + H2O = a 1-acyl-sn-glycero-3-phosphocholine + a fatty acid + H(+)</text>
        <dbReference type="Rhea" id="RHEA:15801"/>
        <dbReference type="ChEBI" id="CHEBI:15377"/>
        <dbReference type="ChEBI" id="CHEBI:15378"/>
        <dbReference type="ChEBI" id="CHEBI:28868"/>
        <dbReference type="ChEBI" id="CHEBI:57643"/>
        <dbReference type="ChEBI" id="CHEBI:58168"/>
        <dbReference type="EC" id="3.1.1.4"/>
    </reaction>
    <physiologicalReaction direction="left-to-right" evidence="19">
        <dbReference type="Rhea" id="RHEA:15802"/>
    </physiologicalReaction>
</comment>
<comment type="catalytic activity">
    <reaction evidence="17">
        <text>a triacylglycerol + H2O = a diacylglycerol + a fatty acid + H(+)</text>
        <dbReference type="Rhea" id="RHEA:12044"/>
        <dbReference type="ChEBI" id="CHEBI:15377"/>
        <dbReference type="ChEBI" id="CHEBI:15378"/>
        <dbReference type="ChEBI" id="CHEBI:17855"/>
        <dbReference type="ChEBI" id="CHEBI:18035"/>
        <dbReference type="ChEBI" id="CHEBI:28868"/>
        <dbReference type="EC" id="3.1.1.3"/>
    </reaction>
    <physiologicalReaction direction="left-to-right" evidence="17">
        <dbReference type="Rhea" id="RHEA:12045"/>
    </physiologicalReaction>
</comment>
<keyword evidence="13" id="KW-0443">Lipid metabolism</keyword>
<dbReference type="EC" id="3.1.1.5" evidence="3"/>
<dbReference type="Proteomes" id="UP001165740">
    <property type="component" value="Chromosome 3"/>
</dbReference>
<evidence type="ECO:0000256" key="36">
    <source>
        <dbReference type="ARBA" id="ARBA00048386"/>
    </source>
</evidence>
<keyword evidence="14 47" id="KW-0472">Membrane</keyword>
<evidence type="ECO:0000256" key="4">
    <source>
        <dbReference type="ARBA" id="ARBA00013278"/>
    </source>
</evidence>
<comment type="catalytic activity">
    <reaction evidence="43">
        <text>1-hexadecanoyl-2-(9Z)-octadecenoyl-3-octadecanoyl-sn-glycerol + H2O = 1-hexadecanoyl-3-octadecanoyl-sn-glycerol + (9Z)-octadecenoate + H(+)</text>
        <dbReference type="Rhea" id="RHEA:41103"/>
        <dbReference type="ChEBI" id="CHEBI:15377"/>
        <dbReference type="ChEBI" id="CHEBI:15378"/>
        <dbReference type="ChEBI" id="CHEBI:30823"/>
        <dbReference type="ChEBI" id="CHEBI:77623"/>
        <dbReference type="ChEBI" id="CHEBI:77624"/>
    </reaction>
    <physiologicalReaction direction="left-to-right" evidence="43">
        <dbReference type="Rhea" id="RHEA:41104"/>
    </physiologicalReaction>
</comment>
<evidence type="ECO:0000256" key="6">
    <source>
        <dbReference type="ARBA" id="ARBA00015133"/>
    </source>
</evidence>
<evidence type="ECO:0000313" key="49">
    <source>
        <dbReference type="Proteomes" id="UP001165740"/>
    </source>
</evidence>
<comment type="catalytic activity">
    <reaction evidence="28">
        <text>1-hexadecanoyl-2-(9Z)-octadecenoyl-3-octadecanoyl-sn-glycerol + H2O = 1-hexadecanoyl-2-(9Z-octadecenoyl)-sn-glycerol + octadecanoate + H(+)</text>
        <dbReference type="Rhea" id="RHEA:41111"/>
        <dbReference type="ChEBI" id="CHEBI:15377"/>
        <dbReference type="ChEBI" id="CHEBI:15378"/>
        <dbReference type="ChEBI" id="CHEBI:25629"/>
        <dbReference type="ChEBI" id="CHEBI:75466"/>
        <dbReference type="ChEBI" id="CHEBI:77623"/>
    </reaction>
    <physiologicalReaction direction="left-to-right" evidence="28">
        <dbReference type="Rhea" id="RHEA:41112"/>
    </physiologicalReaction>
</comment>
<evidence type="ECO:0000256" key="11">
    <source>
        <dbReference type="ARBA" id="ARBA00022801"/>
    </source>
</evidence>
<gene>
    <name evidence="50" type="primary">LOC106062697</name>
</gene>
<protein>
    <recommendedName>
        <fullName evidence="6">Phospholipase B1, membrane-associated</fullName>
        <ecNumber evidence="5">3.1.1.3</ecNumber>
        <ecNumber evidence="4">3.1.1.4</ecNumber>
        <ecNumber evidence="3">3.1.1.5</ecNumber>
    </recommendedName>
    <alternativeName>
        <fullName evidence="20">Lysophospholipase</fullName>
    </alternativeName>
    <alternativeName>
        <fullName evidence="21">Phospholipase A2</fullName>
    </alternativeName>
    <alternativeName>
        <fullName evidence="23">Phospholipase B/lipase</fullName>
    </alternativeName>
    <alternativeName>
        <fullName evidence="22">Triacylglycerol lipase</fullName>
    </alternativeName>
</protein>
<evidence type="ECO:0000256" key="30">
    <source>
        <dbReference type="ARBA" id="ARBA00048015"/>
    </source>
</evidence>
<evidence type="ECO:0000256" key="26">
    <source>
        <dbReference type="ARBA" id="ARBA00047363"/>
    </source>
</evidence>
<dbReference type="InterPro" id="IPR001087">
    <property type="entry name" value="GDSL"/>
</dbReference>
<evidence type="ECO:0000256" key="25">
    <source>
        <dbReference type="ARBA" id="ARBA00047324"/>
    </source>
</evidence>
<evidence type="ECO:0000256" key="45">
    <source>
        <dbReference type="ARBA" id="ARBA00049372"/>
    </source>
</evidence>
<evidence type="ECO:0000256" key="3">
    <source>
        <dbReference type="ARBA" id="ARBA00013274"/>
    </source>
</evidence>
<evidence type="ECO:0000256" key="5">
    <source>
        <dbReference type="ARBA" id="ARBA00013279"/>
    </source>
</evidence>
<comment type="function">
    <text evidence="24">Calcium-independent membrane-associated phospholipase that catalyzes complete diacylation of phospholipids by hydrolyzing both sn-1 and sn-2 fatty acyl chains attached to the glycerol backbone (phospholipase B activity). Has dual phospholipase and lysophospholipase activities toward diacylphospholipids. Preferentially cleaves sn-2 ester bonds over sn-1 bonds. Acts as a lipase toward glycerolipid substrates. Hydrolyzes fatty acyl chains of diacylglycerols with preference for the sn-2 position and of triacylglycerols with not positional selectivity. May also hydrolyze long chain retinyl esters such as retinyl palmitate. May contribute to digestion of dietary phospholipids, glycerolipids and retinoids, facilitating lipid absorption at the brush border.</text>
</comment>
<comment type="similarity">
    <text evidence="2">Belongs to the 'GDSL' lipolytic enzyme family. Phospholipase B1 subfamily.</text>
</comment>
<keyword evidence="8 47" id="KW-0812">Transmembrane</keyword>
<comment type="catalytic activity">
    <reaction evidence="29">
        <text>2,3-di-(9Z)-octadecenoyl-sn-glycerol + H2O = 3-(9Z-octadecenoyl)-sn-glycerol + (9Z)-octadecenoate + H(+)</text>
        <dbReference type="Rhea" id="RHEA:42604"/>
        <dbReference type="ChEBI" id="CHEBI:15377"/>
        <dbReference type="ChEBI" id="CHEBI:15378"/>
        <dbReference type="ChEBI" id="CHEBI:30823"/>
        <dbReference type="ChEBI" id="CHEBI:75824"/>
        <dbReference type="ChEBI" id="CHEBI:75938"/>
    </reaction>
    <physiologicalReaction direction="left-to-right" evidence="29">
        <dbReference type="Rhea" id="RHEA:42605"/>
    </physiologicalReaction>
</comment>
<dbReference type="EC" id="3.1.1.3" evidence="5"/>
<proteinExistence type="inferred from homology"/>
<evidence type="ECO:0000256" key="16">
    <source>
        <dbReference type="ARBA" id="ARBA00023264"/>
    </source>
</evidence>
<comment type="subcellular location">
    <subcellularLocation>
        <location evidence="1">Apical cell membrane</location>
        <topology evidence="1">Single-pass type I membrane protein</topology>
    </subcellularLocation>
</comment>
<keyword evidence="7" id="KW-1003">Cell membrane</keyword>
<keyword evidence="10" id="KW-0677">Repeat</keyword>
<dbReference type="InterPro" id="IPR038885">
    <property type="entry name" value="PLB1"/>
</dbReference>
<dbReference type="GO" id="GO:0031526">
    <property type="term" value="C:brush border membrane"/>
    <property type="evidence" value="ECO:0007669"/>
    <property type="project" value="TreeGrafter"/>
</dbReference>
<keyword evidence="16" id="KW-1208">Phospholipid metabolism</keyword>
<comment type="catalytic activity">
    <reaction evidence="25">
        <text>1-hexadecanoyl-2-(9Z)-octadecenoyl-3-octadecanoyl-sn-glycerol + H2O = 2-(9Z-octadecenoyl)-3-octadecanoyl-sn-glycerol + hexadecanoate + H(+)</text>
        <dbReference type="Rhea" id="RHEA:41107"/>
        <dbReference type="ChEBI" id="CHEBI:7896"/>
        <dbReference type="ChEBI" id="CHEBI:15377"/>
        <dbReference type="ChEBI" id="CHEBI:15378"/>
        <dbReference type="ChEBI" id="CHEBI:75558"/>
        <dbReference type="ChEBI" id="CHEBI:77623"/>
    </reaction>
    <physiologicalReaction direction="left-to-right" evidence="25">
        <dbReference type="Rhea" id="RHEA:41108"/>
    </physiologicalReaction>
</comment>
<keyword evidence="11" id="KW-0378">Hydrolase</keyword>
<evidence type="ECO:0000256" key="22">
    <source>
        <dbReference type="ARBA" id="ARBA00031485"/>
    </source>
</evidence>
<evidence type="ECO:0000256" key="28">
    <source>
        <dbReference type="ARBA" id="ARBA00047459"/>
    </source>
</evidence>
<evidence type="ECO:0000256" key="17">
    <source>
        <dbReference type="ARBA" id="ARBA00023369"/>
    </source>
</evidence>
<dbReference type="GeneID" id="106062697"/>
<comment type="catalytic activity">
    <reaction evidence="40">
        <text>1-hexadecanoyl-2-(9Z-octadecenoyl)-sn-glycero-3-phosphocholine + H2O = 1-hexadecanoyl-sn-glycero-3-phosphocholine + (9Z)-octadecenoate + H(+)</text>
        <dbReference type="Rhea" id="RHEA:38779"/>
        <dbReference type="ChEBI" id="CHEBI:15377"/>
        <dbReference type="ChEBI" id="CHEBI:15378"/>
        <dbReference type="ChEBI" id="CHEBI:30823"/>
        <dbReference type="ChEBI" id="CHEBI:72998"/>
        <dbReference type="ChEBI" id="CHEBI:73001"/>
    </reaction>
    <physiologicalReaction direction="left-to-right" evidence="40">
        <dbReference type="Rhea" id="RHEA:38780"/>
    </physiologicalReaction>
</comment>
<evidence type="ECO:0000256" key="18">
    <source>
        <dbReference type="ARBA" id="ARBA00023408"/>
    </source>
</evidence>
<evidence type="ECO:0000256" key="12">
    <source>
        <dbReference type="ARBA" id="ARBA00022989"/>
    </source>
</evidence>
<evidence type="ECO:0000256" key="13">
    <source>
        <dbReference type="ARBA" id="ARBA00023098"/>
    </source>
</evidence>
<evidence type="ECO:0000256" key="27">
    <source>
        <dbReference type="ARBA" id="ARBA00047438"/>
    </source>
</evidence>
<dbReference type="OMA" id="CKISHRQ"/>
<comment type="catalytic activity">
    <reaction evidence="42">
        <text>1-O-hexadecyl-2-(9Z)-octadecenoyl-sn-glycero-3-phosphocholine + H2O = 1-O-hexadecyl-sn-glycero-3-phosphocholine + (9Z)-octadecenoate + H(+)</text>
        <dbReference type="Rhea" id="RHEA:40915"/>
        <dbReference type="ChEBI" id="CHEBI:15377"/>
        <dbReference type="ChEBI" id="CHEBI:15378"/>
        <dbReference type="ChEBI" id="CHEBI:30823"/>
        <dbReference type="ChEBI" id="CHEBI:34112"/>
        <dbReference type="ChEBI" id="CHEBI:64496"/>
    </reaction>
    <physiologicalReaction direction="left-to-right" evidence="42">
        <dbReference type="Rhea" id="RHEA:40916"/>
    </physiologicalReaction>
</comment>
<evidence type="ECO:0000256" key="39">
    <source>
        <dbReference type="ARBA" id="ARBA00048656"/>
    </source>
</evidence>
<evidence type="ECO:0000256" key="33">
    <source>
        <dbReference type="ARBA" id="ARBA00048227"/>
    </source>
</evidence>
<evidence type="ECO:0000256" key="19">
    <source>
        <dbReference type="ARBA" id="ARBA00023422"/>
    </source>
</evidence>
<dbReference type="OrthoDB" id="10265800at2759"/>
<dbReference type="GO" id="GO:0050253">
    <property type="term" value="F:retinyl-palmitate esterase activity"/>
    <property type="evidence" value="ECO:0007669"/>
    <property type="project" value="TreeGrafter"/>
</dbReference>
<evidence type="ECO:0000256" key="34">
    <source>
        <dbReference type="ARBA" id="ARBA00048362"/>
    </source>
</evidence>
<dbReference type="Pfam" id="PF00657">
    <property type="entry name" value="Lipase_GDSL"/>
    <property type="match status" value="1"/>
</dbReference>
<evidence type="ECO:0000256" key="35">
    <source>
        <dbReference type="ARBA" id="ARBA00048374"/>
    </source>
</evidence>
<evidence type="ECO:0000256" key="2">
    <source>
        <dbReference type="ARBA" id="ARBA00009979"/>
    </source>
</evidence>
<evidence type="ECO:0000256" key="8">
    <source>
        <dbReference type="ARBA" id="ARBA00022692"/>
    </source>
</evidence>
<keyword evidence="9 48" id="KW-0732">Signal</keyword>
<evidence type="ECO:0000256" key="32">
    <source>
        <dbReference type="ARBA" id="ARBA00048058"/>
    </source>
</evidence>
<keyword evidence="15" id="KW-0325">Glycoprotein</keyword>
<evidence type="ECO:0000256" key="20">
    <source>
        <dbReference type="ARBA" id="ARBA00029723"/>
    </source>
</evidence>
<keyword evidence="49" id="KW-1185">Reference proteome</keyword>
<dbReference type="CDD" id="cd01824">
    <property type="entry name" value="Phospholipase_B_like"/>
    <property type="match status" value="1"/>
</dbReference>
<keyword evidence="12 47" id="KW-1133">Transmembrane helix</keyword>
<evidence type="ECO:0000256" key="40">
    <source>
        <dbReference type="ARBA" id="ARBA00048699"/>
    </source>
</evidence>
<comment type="catalytic activity">
    <reaction evidence="35">
        <text>1-octadecanoyl-2-(9Z,12Z)-octadecadienoyl-sn-glycerol + H2O = 1-octadecanoyl-sn-glycerol + (9Z,12Z)-octadecadienoate + H(+)</text>
        <dbReference type="Rhea" id="RHEA:40927"/>
        <dbReference type="ChEBI" id="CHEBI:15377"/>
        <dbReference type="ChEBI" id="CHEBI:15378"/>
        <dbReference type="ChEBI" id="CHEBI:30245"/>
        <dbReference type="ChEBI" id="CHEBI:75550"/>
        <dbReference type="ChEBI" id="CHEBI:77097"/>
    </reaction>
    <physiologicalReaction direction="left-to-right" evidence="35">
        <dbReference type="Rhea" id="RHEA:40928"/>
    </physiologicalReaction>
</comment>
<comment type="catalytic activity">
    <reaction evidence="36">
        <text>1,2,3-tri-(9Z-octadecenoyl)-glycerol + H2O = di-(9Z)-octadecenoylglycerol + (9Z)-octadecenoate + H(+)</text>
        <dbReference type="Rhea" id="RHEA:38575"/>
        <dbReference type="ChEBI" id="CHEBI:15377"/>
        <dbReference type="ChEBI" id="CHEBI:15378"/>
        <dbReference type="ChEBI" id="CHEBI:30823"/>
        <dbReference type="ChEBI" id="CHEBI:53753"/>
        <dbReference type="ChEBI" id="CHEBI:75945"/>
    </reaction>
    <physiologicalReaction direction="left-to-right" evidence="36">
        <dbReference type="Rhea" id="RHEA:38576"/>
    </physiologicalReaction>
</comment>
<comment type="catalytic activity">
    <reaction evidence="41">
        <text>1,3-dihexadecanoyl-2-(9Z-octadecenoyl)glycerol + H2O = 1,3-dihexadecanoylglycerol + (9Z)-octadecenoate + H(+)</text>
        <dbReference type="Rhea" id="RHEA:40983"/>
        <dbReference type="ChEBI" id="CHEBI:15377"/>
        <dbReference type="ChEBI" id="CHEBI:15378"/>
        <dbReference type="ChEBI" id="CHEBI:30823"/>
        <dbReference type="ChEBI" id="CHEBI:75688"/>
        <dbReference type="ChEBI" id="CHEBI:77619"/>
    </reaction>
    <physiologicalReaction direction="left-to-right" evidence="41">
        <dbReference type="Rhea" id="RHEA:40984"/>
    </physiologicalReaction>
</comment>
<evidence type="ECO:0000256" key="41">
    <source>
        <dbReference type="ARBA" id="ARBA00048869"/>
    </source>
</evidence>
<evidence type="ECO:0000256" key="24">
    <source>
        <dbReference type="ARBA" id="ARBA00045916"/>
    </source>
</evidence>
<evidence type="ECO:0000256" key="38">
    <source>
        <dbReference type="ARBA" id="ARBA00048613"/>
    </source>
</evidence>
<dbReference type="GO" id="GO:0004806">
    <property type="term" value="F:triacylglycerol lipase activity"/>
    <property type="evidence" value="ECO:0007669"/>
    <property type="project" value="UniProtKB-EC"/>
</dbReference>
<comment type="catalytic activity">
    <reaction evidence="32">
        <text>1,2-di-(9Z-octadecenoyl)-sn-glycero-3-phosphocholine + H2O = 1-(9Z-octadecenoyl)-sn-glycero-3-phosphocholine + (9Z)-octadecenoate + H(+)</text>
        <dbReference type="Rhea" id="RHEA:40923"/>
        <dbReference type="ChEBI" id="CHEBI:15377"/>
        <dbReference type="ChEBI" id="CHEBI:15378"/>
        <dbReference type="ChEBI" id="CHEBI:28610"/>
        <dbReference type="ChEBI" id="CHEBI:30823"/>
        <dbReference type="ChEBI" id="CHEBI:74669"/>
    </reaction>
    <physiologicalReaction direction="left-to-right" evidence="32">
        <dbReference type="Rhea" id="RHEA:40924"/>
    </physiologicalReaction>
</comment>
<evidence type="ECO:0000256" key="37">
    <source>
        <dbReference type="ARBA" id="ARBA00048454"/>
    </source>
</evidence>